<dbReference type="PANTHER" id="PTHR30489">
    <property type="entry name" value="LIPOPROTEIN-RELEASING SYSTEM TRANSMEMBRANE PROTEIN LOLE"/>
    <property type="match status" value="1"/>
</dbReference>
<evidence type="ECO:0000256" key="2">
    <source>
        <dbReference type="ARBA" id="ARBA00005236"/>
    </source>
</evidence>
<evidence type="ECO:0000313" key="9">
    <source>
        <dbReference type="EMBL" id="CAA6823086.1"/>
    </source>
</evidence>
<feature type="transmembrane region" description="Helical" evidence="7">
    <location>
        <begin position="377"/>
        <end position="396"/>
    </location>
</feature>
<dbReference type="AlphaFoldDB" id="A0A6S6U6C8"/>
<reference evidence="9" key="1">
    <citation type="submission" date="2020-01" db="EMBL/GenBank/DDBJ databases">
        <authorList>
            <person name="Meier V. D."/>
            <person name="Meier V D."/>
        </authorList>
    </citation>
    <scope>NUCLEOTIDE SEQUENCE</scope>
    <source>
        <strain evidence="9">HLG_WM_MAG_03</strain>
    </source>
</reference>
<dbReference type="PANTHER" id="PTHR30489:SF0">
    <property type="entry name" value="LIPOPROTEIN-RELEASING SYSTEM TRANSMEMBRANE PROTEIN LOLE"/>
    <property type="match status" value="1"/>
</dbReference>
<keyword evidence="4 7" id="KW-0812">Transmembrane</keyword>
<evidence type="ECO:0000256" key="5">
    <source>
        <dbReference type="ARBA" id="ARBA00022989"/>
    </source>
</evidence>
<dbReference type="GO" id="GO:0044874">
    <property type="term" value="P:lipoprotein localization to outer membrane"/>
    <property type="evidence" value="ECO:0007669"/>
    <property type="project" value="TreeGrafter"/>
</dbReference>
<evidence type="ECO:0000256" key="3">
    <source>
        <dbReference type="ARBA" id="ARBA00022475"/>
    </source>
</evidence>
<dbReference type="Pfam" id="PF02687">
    <property type="entry name" value="FtsX"/>
    <property type="match status" value="1"/>
</dbReference>
<feature type="transmembrane region" description="Helical" evidence="7">
    <location>
        <begin position="26"/>
        <end position="51"/>
    </location>
</feature>
<keyword evidence="5 7" id="KW-1133">Transmembrane helix</keyword>
<keyword evidence="9" id="KW-0449">Lipoprotein</keyword>
<keyword evidence="6 7" id="KW-0472">Membrane</keyword>
<accession>A0A6S6U6C8</accession>
<feature type="domain" description="ABC3 transporter permease C-terminal" evidence="8">
    <location>
        <begin position="279"/>
        <end position="404"/>
    </location>
</feature>
<sequence>MATGKNNIFVNKIIKHYLKYDKDNPFIFISSILSLLSVAAGVMVLMLAMGIMNGTQKEFKKRLFVMNYPLTLIPIGYQNVNDELISNLSTKFPELIFSPYYITHVASKSGYGGSASQLYGVDFKQEAKINEVFNKSLENSISSTSKYKLVVGETVLEESLLKHGDKLTLLFLKGETVGFGTMPTQKRFIIDSTFSSGLKNYDKVIMYTTHAAFQKVLKRDPTIYDGIHIYSANAMADIERINSYLKSINKYEGVRLQGWWEQNASFFAAMEMEKKALFLVLLLIILVAALNIISSLLMTVMSRRTEIAFMKTLGATSAEIKNIFFKLGAIIGFIGILLGTILGLIGMWVLTTFPIIQLSEDVYGFTKLPVDLTLLDFVLIIIGAIVIVMISSIYPAKKASSTDPLKVLRNE</sequence>
<comment type="subcellular location">
    <subcellularLocation>
        <location evidence="1">Cell membrane</location>
        <topology evidence="1">Multi-pass membrane protein</topology>
    </subcellularLocation>
</comment>
<dbReference type="InterPro" id="IPR003838">
    <property type="entry name" value="ABC3_permease_C"/>
</dbReference>
<evidence type="ECO:0000259" key="8">
    <source>
        <dbReference type="Pfam" id="PF02687"/>
    </source>
</evidence>
<gene>
    <name evidence="9" type="ORF">HELGO_WM23112</name>
</gene>
<evidence type="ECO:0000256" key="4">
    <source>
        <dbReference type="ARBA" id="ARBA00022692"/>
    </source>
</evidence>
<name>A0A6S6U6C8_9BACT</name>
<evidence type="ECO:0000256" key="1">
    <source>
        <dbReference type="ARBA" id="ARBA00004651"/>
    </source>
</evidence>
<keyword evidence="3" id="KW-1003">Cell membrane</keyword>
<feature type="transmembrane region" description="Helical" evidence="7">
    <location>
        <begin position="276"/>
        <end position="302"/>
    </location>
</feature>
<dbReference type="GO" id="GO:0098797">
    <property type="term" value="C:plasma membrane protein complex"/>
    <property type="evidence" value="ECO:0007669"/>
    <property type="project" value="TreeGrafter"/>
</dbReference>
<feature type="transmembrane region" description="Helical" evidence="7">
    <location>
        <begin position="323"/>
        <end position="350"/>
    </location>
</feature>
<organism evidence="9">
    <name type="scientific">uncultured Sulfurovum sp</name>
    <dbReference type="NCBI Taxonomy" id="269237"/>
    <lineage>
        <taxon>Bacteria</taxon>
        <taxon>Pseudomonadati</taxon>
        <taxon>Campylobacterota</taxon>
        <taxon>Epsilonproteobacteria</taxon>
        <taxon>Campylobacterales</taxon>
        <taxon>Sulfurovaceae</taxon>
        <taxon>Sulfurovum</taxon>
        <taxon>environmental samples</taxon>
    </lineage>
</organism>
<proteinExistence type="inferred from homology"/>
<evidence type="ECO:0000256" key="7">
    <source>
        <dbReference type="SAM" id="Phobius"/>
    </source>
</evidence>
<protein>
    <submittedName>
        <fullName evidence="9">Lipoprotein releasing system transmembrane protein LolC</fullName>
    </submittedName>
</protein>
<evidence type="ECO:0000256" key="6">
    <source>
        <dbReference type="ARBA" id="ARBA00023136"/>
    </source>
</evidence>
<comment type="similarity">
    <text evidence="2">Belongs to the ABC-4 integral membrane protein family. LolC/E subfamily.</text>
</comment>
<dbReference type="InterPro" id="IPR051447">
    <property type="entry name" value="Lipoprotein-release_system"/>
</dbReference>
<dbReference type="EMBL" id="CACVAR010000345">
    <property type="protein sequence ID" value="CAA6823086.1"/>
    <property type="molecule type" value="Genomic_DNA"/>
</dbReference>